<accession>A0A9D2BMM9</accession>
<keyword evidence="2" id="KW-0963">Cytoplasm</keyword>
<comment type="similarity">
    <text evidence="9">Belongs to the class I-like SAM-binding methyltransferase superfamily. rRNA adenine N(6)-methyltransferase family.</text>
</comment>
<evidence type="ECO:0000256" key="1">
    <source>
        <dbReference type="ARBA" id="ARBA00016505"/>
    </source>
</evidence>
<dbReference type="InterPro" id="IPR020596">
    <property type="entry name" value="rRNA_Ade_Mease_Trfase_CS"/>
</dbReference>
<dbReference type="InterPro" id="IPR001737">
    <property type="entry name" value="KsgA/Erm"/>
</dbReference>
<dbReference type="InterPro" id="IPR011530">
    <property type="entry name" value="rRNA_adenine_dimethylase"/>
</dbReference>
<dbReference type="NCBIfam" id="TIGR00755">
    <property type="entry name" value="ksgA"/>
    <property type="match status" value="1"/>
</dbReference>
<evidence type="ECO:0000256" key="8">
    <source>
        <dbReference type="ARBA" id="ARBA00029941"/>
    </source>
</evidence>
<dbReference type="AlphaFoldDB" id="A0A9D2BMM9"/>
<evidence type="ECO:0000256" key="7">
    <source>
        <dbReference type="ARBA" id="ARBA00022884"/>
    </source>
</evidence>
<dbReference type="PANTHER" id="PTHR11727">
    <property type="entry name" value="DIMETHYLADENOSINE TRANSFERASE"/>
    <property type="match status" value="1"/>
</dbReference>
<keyword evidence="4 9" id="KW-0489">Methyltransferase</keyword>
<reference evidence="11" key="1">
    <citation type="journal article" date="2021" name="PeerJ">
        <title>Extensive microbial diversity within the chicken gut microbiome revealed by metagenomics and culture.</title>
        <authorList>
            <person name="Gilroy R."/>
            <person name="Ravi A."/>
            <person name="Getino M."/>
            <person name="Pursley I."/>
            <person name="Horton D.L."/>
            <person name="Alikhan N.F."/>
            <person name="Baker D."/>
            <person name="Gharbi K."/>
            <person name="Hall N."/>
            <person name="Watson M."/>
            <person name="Adriaenssens E.M."/>
            <person name="Foster-Nyarko E."/>
            <person name="Jarju S."/>
            <person name="Secka A."/>
            <person name="Antonio M."/>
            <person name="Oren A."/>
            <person name="Chaudhuri R.R."/>
            <person name="La Ragione R."/>
            <person name="Hildebrand F."/>
            <person name="Pallen M.J."/>
        </authorList>
    </citation>
    <scope>NUCLEOTIDE SEQUENCE</scope>
    <source>
        <strain evidence="11">ChiGjej1B1-14440</strain>
    </source>
</reference>
<proteinExistence type="inferred from homology"/>
<evidence type="ECO:0000313" key="12">
    <source>
        <dbReference type="Proteomes" id="UP000886724"/>
    </source>
</evidence>
<evidence type="ECO:0000256" key="3">
    <source>
        <dbReference type="ARBA" id="ARBA00022552"/>
    </source>
</evidence>
<evidence type="ECO:0000313" key="11">
    <source>
        <dbReference type="EMBL" id="HIX81087.1"/>
    </source>
</evidence>
<dbReference type="PANTHER" id="PTHR11727:SF7">
    <property type="entry name" value="DIMETHYLADENOSINE TRANSFERASE-RELATED"/>
    <property type="match status" value="1"/>
</dbReference>
<dbReference type="InterPro" id="IPR029063">
    <property type="entry name" value="SAM-dependent_MTases_sf"/>
</dbReference>
<feature type="domain" description="Ribosomal RNA adenine methylase transferase N-terminal" evidence="10">
    <location>
        <begin position="35"/>
        <end position="206"/>
    </location>
</feature>
<keyword evidence="5 9" id="KW-0808">Transferase</keyword>
<dbReference type="Proteomes" id="UP000886724">
    <property type="component" value="Unassembled WGS sequence"/>
</dbReference>
<dbReference type="CDD" id="cd02440">
    <property type="entry name" value="AdoMet_MTases"/>
    <property type="match status" value="1"/>
</dbReference>
<sequence length="268" mass="30660">MKDIATIATTKEILEKYQLGALKKFGQNFLIDINIIDKIITSVDINKKTAVIEVGPGIGALTQRLALQSGKVISFEIDERFKPVYRDYLNFDNLNIIFGDFMEQDIAKVVLDLRQEFDQVYLIANLPYYITTPIIEKVLLSNCKIDKIVVMIQKEVALKMTGSLKNPLMMMIEDMGSIDYLFTVSKNVFIPAPHVDSAVIAIDIKKEADLKLYEVLKVCFKQRRKTILNNLKQHYDNAQEILDNAKIESSKRSEELALEDFKNITKFI</sequence>
<dbReference type="InterPro" id="IPR020598">
    <property type="entry name" value="rRNA_Ade_methylase_Trfase_N"/>
</dbReference>
<feature type="binding site" evidence="9">
    <location>
        <position position="28"/>
    </location>
    <ligand>
        <name>S-adenosyl-L-methionine</name>
        <dbReference type="ChEBI" id="CHEBI:59789"/>
    </ligand>
</feature>
<dbReference type="GO" id="GO:0003723">
    <property type="term" value="F:RNA binding"/>
    <property type="evidence" value="ECO:0007669"/>
    <property type="project" value="UniProtKB-UniRule"/>
</dbReference>
<dbReference type="EMBL" id="DXET01000088">
    <property type="protein sequence ID" value="HIX81087.1"/>
    <property type="molecule type" value="Genomic_DNA"/>
</dbReference>
<protein>
    <recommendedName>
        <fullName evidence="1">rRNA adenine N-6-methyltransferase</fullName>
    </recommendedName>
    <alternativeName>
        <fullName evidence="8">Macrolide-lincosamide-streptogramin B resistance protein</fullName>
    </alternativeName>
</protein>
<dbReference type="GO" id="GO:0000179">
    <property type="term" value="F:rRNA (adenine-N6,N6-)-dimethyltransferase activity"/>
    <property type="evidence" value="ECO:0007669"/>
    <property type="project" value="UniProtKB-UniRule"/>
</dbReference>
<evidence type="ECO:0000256" key="9">
    <source>
        <dbReference type="PROSITE-ProRule" id="PRU01026"/>
    </source>
</evidence>
<feature type="binding site" evidence="9">
    <location>
        <position position="55"/>
    </location>
    <ligand>
        <name>S-adenosyl-L-methionine</name>
        <dbReference type="ChEBI" id="CHEBI:59789"/>
    </ligand>
</feature>
<organism evidence="11 12">
    <name type="scientific">Candidatus Erysipelatoclostridium merdavium</name>
    <dbReference type="NCBI Taxonomy" id="2838566"/>
    <lineage>
        <taxon>Bacteria</taxon>
        <taxon>Bacillati</taxon>
        <taxon>Bacillota</taxon>
        <taxon>Erysipelotrichia</taxon>
        <taxon>Erysipelotrichales</taxon>
        <taxon>Erysipelotrichales incertae sedis</taxon>
    </lineage>
</organism>
<dbReference type="Pfam" id="PF00398">
    <property type="entry name" value="RrnaAD"/>
    <property type="match status" value="1"/>
</dbReference>
<evidence type="ECO:0000256" key="2">
    <source>
        <dbReference type="ARBA" id="ARBA00022490"/>
    </source>
</evidence>
<feature type="binding site" evidence="9">
    <location>
        <position position="76"/>
    </location>
    <ligand>
        <name>S-adenosyl-L-methionine</name>
        <dbReference type="ChEBI" id="CHEBI:59789"/>
    </ligand>
</feature>
<gene>
    <name evidence="11" type="primary">rsmA</name>
    <name evidence="11" type="ORF">H9980_03820</name>
</gene>
<feature type="binding site" evidence="9">
    <location>
        <position position="100"/>
    </location>
    <ligand>
        <name>S-adenosyl-L-methionine</name>
        <dbReference type="ChEBI" id="CHEBI:59789"/>
    </ligand>
</feature>
<keyword evidence="7 9" id="KW-0694">RNA-binding</keyword>
<evidence type="ECO:0000259" key="10">
    <source>
        <dbReference type="SMART" id="SM00650"/>
    </source>
</evidence>
<dbReference type="GO" id="GO:0005829">
    <property type="term" value="C:cytosol"/>
    <property type="evidence" value="ECO:0007669"/>
    <property type="project" value="TreeGrafter"/>
</dbReference>
<evidence type="ECO:0000256" key="5">
    <source>
        <dbReference type="ARBA" id="ARBA00022679"/>
    </source>
</evidence>
<dbReference type="SUPFAM" id="SSF53335">
    <property type="entry name" value="S-adenosyl-L-methionine-dependent methyltransferases"/>
    <property type="match status" value="1"/>
</dbReference>
<dbReference type="SMART" id="SM00650">
    <property type="entry name" value="rADc"/>
    <property type="match status" value="1"/>
</dbReference>
<dbReference type="InterPro" id="IPR023165">
    <property type="entry name" value="rRNA_Ade_diMease-like_C"/>
</dbReference>
<dbReference type="Gene3D" id="3.40.50.150">
    <property type="entry name" value="Vaccinia Virus protein VP39"/>
    <property type="match status" value="1"/>
</dbReference>
<name>A0A9D2BMM9_9FIRM</name>
<keyword evidence="3" id="KW-0698">rRNA processing</keyword>
<dbReference type="Gene3D" id="1.10.8.100">
    <property type="entry name" value="Ribosomal RNA adenine dimethylase-like, domain 2"/>
    <property type="match status" value="1"/>
</dbReference>
<keyword evidence="6 9" id="KW-0949">S-adenosyl-L-methionine</keyword>
<dbReference type="PROSITE" id="PS51689">
    <property type="entry name" value="SAM_RNA_A_N6_MT"/>
    <property type="match status" value="1"/>
</dbReference>
<feature type="binding site" evidence="9">
    <location>
        <position position="125"/>
    </location>
    <ligand>
        <name>S-adenosyl-L-methionine</name>
        <dbReference type="ChEBI" id="CHEBI:59789"/>
    </ligand>
</feature>
<evidence type="ECO:0000256" key="4">
    <source>
        <dbReference type="ARBA" id="ARBA00022603"/>
    </source>
</evidence>
<comment type="caution">
    <text evidence="11">The sequence shown here is derived from an EMBL/GenBank/DDBJ whole genome shotgun (WGS) entry which is preliminary data.</text>
</comment>
<reference evidence="11" key="2">
    <citation type="submission" date="2021-04" db="EMBL/GenBank/DDBJ databases">
        <authorList>
            <person name="Gilroy R."/>
        </authorList>
    </citation>
    <scope>NUCLEOTIDE SEQUENCE</scope>
    <source>
        <strain evidence="11">ChiGjej1B1-14440</strain>
    </source>
</reference>
<dbReference type="PROSITE" id="PS01131">
    <property type="entry name" value="RRNA_A_DIMETH"/>
    <property type="match status" value="1"/>
</dbReference>
<evidence type="ECO:0000256" key="6">
    <source>
        <dbReference type="ARBA" id="ARBA00022691"/>
    </source>
</evidence>
<feature type="binding site" evidence="9">
    <location>
        <position position="30"/>
    </location>
    <ligand>
        <name>S-adenosyl-L-methionine</name>
        <dbReference type="ChEBI" id="CHEBI:59789"/>
    </ligand>
</feature>